<accession>A0ABM0M4F3</accession>
<dbReference type="Gene3D" id="3.40.50.300">
    <property type="entry name" value="P-loop containing nucleotide triphosphate hydrolases"/>
    <property type="match status" value="1"/>
</dbReference>
<reference evidence="2" key="1">
    <citation type="submission" date="2025-08" db="UniProtKB">
        <authorList>
            <consortium name="RefSeq"/>
        </authorList>
    </citation>
    <scope>IDENTIFICATION</scope>
    <source>
        <tissue evidence="2">Testes</tissue>
    </source>
</reference>
<dbReference type="Pfam" id="PF19798">
    <property type="entry name" value="Sulfotransfer_5"/>
    <property type="match status" value="1"/>
</dbReference>
<dbReference type="Proteomes" id="UP000694865">
    <property type="component" value="Unplaced"/>
</dbReference>
<evidence type="ECO:0000313" key="2">
    <source>
        <dbReference type="RefSeq" id="XP_006814894.1"/>
    </source>
</evidence>
<protein>
    <submittedName>
        <fullName evidence="2">Branched-chain-amino-acid aminotransferase-like protein 1-like</fullName>
    </submittedName>
</protein>
<name>A0ABM0M4F3_SACKO</name>
<evidence type="ECO:0000313" key="1">
    <source>
        <dbReference type="Proteomes" id="UP000694865"/>
    </source>
</evidence>
<sequence length="254" mass="29408">MLYHNTRIAILAHPRSLSTALEFSFNNRQDTTIIHAPYRSVEVRFNRRTTSFAEIRGYRSRFMEIKLMLEDANLGKDIVVWKETSCLYKELYPMGYTPIFLVRDPRYSIPSYRKMVLDVSGGVSDEVPYCGGLKELHNIFNYLTKTNCHDPVVIDAHDLSRYPEKILPTVCEKVGIEFNVSMLHWKQNNTDHWDPVWNGALKIAYSNVKQSQGFIPREEHNVDLSVLPDSLRASIEAAIPIYDSLYEMCIKPNE</sequence>
<dbReference type="GeneID" id="102809904"/>
<dbReference type="RefSeq" id="XP_006814894.1">
    <property type="nucleotide sequence ID" value="XM_006814831.1"/>
</dbReference>
<dbReference type="InterPro" id="IPR027417">
    <property type="entry name" value="P-loop_NTPase"/>
</dbReference>
<dbReference type="PANTHER" id="PTHR48312:SF1">
    <property type="entry name" value="SULFOTRANSFERASE"/>
    <property type="match status" value="1"/>
</dbReference>
<gene>
    <name evidence="2" type="primary">LOC102809904</name>
</gene>
<proteinExistence type="predicted"/>
<dbReference type="PANTHER" id="PTHR48312">
    <property type="match status" value="1"/>
</dbReference>
<keyword evidence="1" id="KW-1185">Reference proteome</keyword>
<organism evidence="1 2">
    <name type="scientific">Saccoglossus kowalevskii</name>
    <name type="common">Acorn worm</name>
    <dbReference type="NCBI Taxonomy" id="10224"/>
    <lineage>
        <taxon>Eukaryota</taxon>
        <taxon>Metazoa</taxon>
        <taxon>Hemichordata</taxon>
        <taxon>Enteropneusta</taxon>
        <taxon>Harrimaniidae</taxon>
        <taxon>Saccoglossus</taxon>
    </lineage>
</organism>
<dbReference type="SUPFAM" id="SSF52540">
    <property type="entry name" value="P-loop containing nucleoside triphosphate hydrolases"/>
    <property type="match status" value="1"/>
</dbReference>